<name>A0A8H5FHD9_9AGAR</name>
<protein>
    <submittedName>
        <fullName evidence="1">Uncharacterized protein</fullName>
    </submittedName>
</protein>
<accession>A0A8H5FHD9</accession>
<sequence length="214" mass="23944">MLSRHLSSNSGPRSLDSSKFVNTIRRLVFYLPFDAHFQERWRDFYSMDLRSHMQDELPAQLTPLVELRVTLVSHLLLSHIRLSFWLSLKLPSVPHPTANMKLRATALSIVAITRVTAVPTAESAGPWSNAQLDHWIATTEAKLTFIGVEDRSVNPLKGIDQDSQTSSDAVAIRVVYCSQRSGNTCAGLKKHSVLLNAQLCRPLHPVGELYSESE</sequence>
<dbReference type="OrthoDB" id="2985022at2759"/>
<reference evidence="1 2" key="1">
    <citation type="journal article" date="2020" name="ISME J.">
        <title>Uncovering the hidden diversity of litter-decomposition mechanisms in mushroom-forming fungi.</title>
        <authorList>
            <person name="Floudas D."/>
            <person name="Bentzer J."/>
            <person name="Ahren D."/>
            <person name="Johansson T."/>
            <person name="Persson P."/>
            <person name="Tunlid A."/>
        </authorList>
    </citation>
    <scope>NUCLEOTIDE SEQUENCE [LARGE SCALE GENOMIC DNA]</scope>
    <source>
        <strain evidence="1 2">CBS 175.51</strain>
    </source>
</reference>
<keyword evidence="2" id="KW-1185">Reference proteome</keyword>
<proteinExistence type="predicted"/>
<evidence type="ECO:0000313" key="1">
    <source>
        <dbReference type="EMBL" id="KAF5336493.1"/>
    </source>
</evidence>
<evidence type="ECO:0000313" key="2">
    <source>
        <dbReference type="Proteomes" id="UP000541558"/>
    </source>
</evidence>
<dbReference type="EMBL" id="JAACJK010000058">
    <property type="protein sequence ID" value="KAF5336493.1"/>
    <property type="molecule type" value="Genomic_DNA"/>
</dbReference>
<dbReference type="Proteomes" id="UP000541558">
    <property type="component" value="Unassembled WGS sequence"/>
</dbReference>
<comment type="caution">
    <text evidence="1">The sequence shown here is derived from an EMBL/GenBank/DDBJ whole genome shotgun (WGS) entry which is preliminary data.</text>
</comment>
<dbReference type="AlphaFoldDB" id="A0A8H5FHD9"/>
<gene>
    <name evidence="1" type="ORF">D9611_006745</name>
</gene>
<organism evidence="1 2">
    <name type="scientific">Ephemerocybe angulata</name>
    <dbReference type="NCBI Taxonomy" id="980116"/>
    <lineage>
        <taxon>Eukaryota</taxon>
        <taxon>Fungi</taxon>
        <taxon>Dikarya</taxon>
        <taxon>Basidiomycota</taxon>
        <taxon>Agaricomycotina</taxon>
        <taxon>Agaricomycetes</taxon>
        <taxon>Agaricomycetidae</taxon>
        <taxon>Agaricales</taxon>
        <taxon>Agaricineae</taxon>
        <taxon>Psathyrellaceae</taxon>
        <taxon>Ephemerocybe</taxon>
    </lineage>
</organism>